<name>A0ACC5R7M8_9HYPH</name>
<dbReference type="Proteomes" id="UP000616151">
    <property type="component" value="Unassembled WGS sequence"/>
</dbReference>
<organism evidence="1 2">
    <name type="scientific">Taklimakanibacter albus</name>
    <dbReference type="NCBI Taxonomy" id="2800327"/>
    <lineage>
        <taxon>Bacteria</taxon>
        <taxon>Pseudomonadati</taxon>
        <taxon>Pseudomonadota</taxon>
        <taxon>Alphaproteobacteria</taxon>
        <taxon>Hyphomicrobiales</taxon>
        <taxon>Aestuariivirgaceae</taxon>
        <taxon>Taklimakanibacter</taxon>
    </lineage>
</organism>
<comment type="caution">
    <text evidence="1">The sequence shown here is derived from an EMBL/GenBank/DDBJ whole genome shotgun (WGS) entry which is preliminary data.</text>
</comment>
<dbReference type="EMBL" id="JAENHL010000007">
    <property type="protein sequence ID" value="MBK1868676.1"/>
    <property type="molecule type" value="Genomic_DNA"/>
</dbReference>
<evidence type="ECO:0000313" key="1">
    <source>
        <dbReference type="EMBL" id="MBK1868676.1"/>
    </source>
</evidence>
<accession>A0ACC5R7M8</accession>
<evidence type="ECO:0000313" key="2">
    <source>
        <dbReference type="Proteomes" id="UP000616151"/>
    </source>
</evidence>
<proteinExistence type="predicted"/>
<reference evidence="1" key="1">
    <citation type="submission" date="2021-01" db="EMBL/GenBank/DDBJ databases">
        <authorList>
            <person name="Sun Q."/>
        </authorList>
    </citation>
    <scope>NUCLEOTIDE SEQUENCE</scope>
    <source>
        <strain evidence="1">YIM B02566</strain>
    </source>
</reference>
<protein>
    <submittedName>
        <fullName evidence="1">GNAT family N-acetyltransferase</fullName>
    </submittedName>
</protein>
<gene>
    <name evidence="1" type="ORF">JHL16_20135</name>
</gene>
<sequence length="163" mass="18471">MTLTLRPWMEADLPVLEACNTPEEKKYLGGPETPERLLQRNRDYAEHAVPGETRMFCIDHDGRPAGSIGYWEKDWQGATVYETGWAVMPQFQGLGIAGKATAVLIARLKPEARHRHLHAFPSPLNPASNAICRRAGFVLLGEYDFEFPPGQIMRCNDWRYDLS</sequence>
<keyword evidence="2" id="KW-1185">Reference proteome</keyword>